<proteinExistence type="predicted"/>
<keyword evidence="4" id="KW-1185">Reference proteome</keyword>
<feature type="region of interest" description="Disordered" evidence="1">
    <location>
        <begin position="264"/>
        <end position="390"/>
    </location>
</feature>
<dbReference type="EMBL" id="LIAE01010433">
    <property type="protein sequence ID" value="PAV61135.1"/>
    <property type="molecule type" value="Genomic_DNA"/>
</dbReference>
<organism evidence="3 4">
    <name type="scientific">Diploscapter pachys</name>
    <dbReference type="NCBI Taxonomy" id="2018661"/>
    <lineage>
        <taxon>Eukaryota</taxon>
        <taxon>Metazoa</taxon>
        <taxon>Ecdysozoa</taxon>
        <taxon>Nematoda</taxon>
        <taxon>Chromadorea</taxon>
        <taxon>Rhabditida</taxon>
        <taxon>Rhabditina</taxon>
        <taxon>Rhabditomorpha</taxon>
        <taxon>Rhabditoidea</taxon>
        <taxon>Rhabditidae</taxon>
        <taxon>Diploscapter</taxon>
    </lineage>
</organism>
<dbReference type="AlphaFoldDB" id="A0A2A2JHJ5"/>
<dbReference type="Proteomes" id="UP000218231">
    <property type="component" value="Unassembled WGS sequence"/>
</dbReference>
<keyword evidence="2" id="KW-0812">Transmembrane</keyword>
<reference evidence="3 4" key="1">
    <citation type="journal article" date="2017" name="Curr. Biol.">
        <title>Genome architecture and evolution of a unichromosomal asexual nematode.</title>
        <authorList>
            <person name="Fradin H."/>
            <person name="Zegar C."/>
            <person name="Gutwein M."/>
            <person name="Lucas J."/>
            <person name="Kovtun M."/>
            <person name="Corcoran D."/>
            <person name="Baugh L.R."/>
            <person name="Kiontke K."/>
            <person name="Gunsalus K."/>
            <person name="Fitch D.H."/>
            <person name="Piano F."/>
        </authorList>
    </citation>
    <scope>NUCLEOTIDE SEQUENCE [LARGE SCALE GENOMIC DNA]</scope>
    <source>
        <strain evidence="3">PF1309</strain>
    </source>
</reference>
<accession>A0A2A2JHJ5</accession>
<protein>
    <submittedName>
        <fullName evidence="3">Uncharacterized protein</fullName>
    </submittedName>
</protein>
<feature type="region of interest" description="Disordered" evidence="1">
    <location>
        <begin position="426"/>
        <end position="458"/>
    </location>
</feature>
<keyword evidence="2" id="KW-1133">Transmembrane helix</keyword>
<gene>
    <name evidence="3" type="ORF">WR25_02524</name>
</gene>
<name>A0A2A2JHJ5_9BILA</name>
<comment type="caution">
    <text evidence="3">The sequence shown here is derived from an EMBL/GenBank/DDBJ whole genome shotgun (WGS) entry which is preliminary data.</text>
</comment>
<keyword evidence="2" id="KW-0472">Membrane</keyword>
<feature type="compositionally biased region" description="Basic and acidic residues" evidence="1">
    <location>
        <begin position="316"/>
        <end position="356"/>
    </location>
</feature>
<feature type="transmembrane region" description="Helical" evidence="2">
    <location>
        <begin position="231"/>
        <end position="255"/>
    </location>
</feature>
<feature type="compositionally biased region" description="Polar residues" evidence="1">
    <location>
        <begin position="431"/>
        <end position="458"/>
    </location>
</feature>
<sequence length="458" mass="51557">MSPVNICLASLSSPVTASLSSFTNVPLLLFVSFRKNSPSLCHIIAWLRDSTCSKKIFALFLFLCLFLTDLLVSADNFSPTKIITLAAVKPLVNDENIIKLSWAAIRQGMAVRLIRLNNSYSESCRSIELLENTKRKMDFILVYAQVPKNARTTEDDPGCPELNDAENFASVFDHLNGTVHYVFDEMDRVTTQSYDSLVRQVIGDRKDKWDSVIPGDYPSRAEEDKVNQRKLFMAIIAMLSMIIFGLITVVFCTALSRYRARKKGAAAMQRAKPTREVGIKSADGTTEKSKSQKRPKPSLEEPSTAAVDSTKKSKRSKADESELKHTQEESKSQSSKNKESKEKESNEKIPNRDDKTQASTTVSPHKKKMTSTKTNQTNMLKDPNATNMGGETQIHLKNLQIFDRIRLFQEEKDALRKWQEQNKQLIEELQKQQPKQEASKKSNTPGQTTQPVQGAQAK</sequence>
<evidence type="ECO:0000256" key="2">
    <source>
        <dbReference type="SAM" id="Phobius"/>
    </source>
</evidence>
<evidence type="ECO:0000313" key="4">
    <source>
        <dbReference type="Proteomes" id="UP000218231"/>
    </source>
</evidence>
<evidence type="ECO:0000256" key="1">
    <source>
        <dbReference type="SAM" id="MobiDB-lite"/>
    </source>
</evidence>
<evidence type="ECO:0000313" key="3">
    <source>
        <dbReference type="EMBL" id="PAV61135.1"/>
    </source>
</evidence>
<feature type="compositionally biased region" description="Polar residues" evidence="1">
    <location>
        <begin position="371"/>
        <end position="390"/>
    </location>
</feature>